<evidence type="ECO:0000313" key="4">
    <source>
        <dbReference type="Proteomes" id="UP000530412"/>
    </source>
</evidence>
<dbReference type="PANTHER" id="PTHR40254">
    <property type="entry name" value="BLR0577 PROTEIN"/>
    <property type="match status" value="1"/>
</dbReference>
<proteinExistence type="predicted"/>
<gene>
    <name evidence="3" type="ORF">FHS33_000347</name>
</gene>
<dbReference type="EMBL" id="JACJIE010000001">
    <property type="protein sequence ID" value="MBA8941958.1"/>
    <property type="molecule type" value="Genomic_DNA"/>
</dbReference>
<accession>A0AA40VEX6</accession>
<dbReference type="PANTHER" id="PTHR40254:SF1">
    <property type="entry name" value="BLR0577 PROTEIN"/>
    <property type="match status" value="1"/>
</dbReference>
<evidence type="ECO:0000256" key="1">
    <source>
        <dbReference type="SAM" id="MobiDB-lite"/>
    </source>
</evidence>
<organism evidence="3 4">
    <name type="scientific">Streptomyces calvus</name>
    <dbReference type="NCBI Taxonomy" id="67282"/>
    <lineage>
        <taxon>Bacteria</taxon>
        <taxon>Bacillati</taxon>
        <taxon>Actinomycetota</taxon>
        <taxon>Actinomycetes</taxon>
        <taxon>Kitasatosporales</taxon>
        <taxon>Streptomycetaceae</taxon>
        <taxon>Streptomyces</taxon>
    </lineage>
</organism>
<feature type="compositionally biased region" description="Pro residues" evidence="1">
    <location>
        <begin position="112"/>
        <end position="124"/>
    </location>
</feature>
<sequence length="723" mass="77642">MSGVPAPAVLVVVGAGPRATGLLERIAANAPELWDGTRALRIHLVDPHPPGPGRIWRHEQSPLLRMNSMAEDVTMFTDESSTIEGPVRPGPSLAEWAARHAGHDPRRSPHSPGLPAPPPAPAAPEPEDAPRARTASPPPADPDVLAELRTLAGSDFPTRRAQSAYLDWVFRRALAELPPSVTVEWHRATATAVTGPADGPQCVHLADRATPLTADLVVLAQGHISSAPDARHRAHAEFARRHGLFHLPPEFSSDADLSALRPGEHVIVRGFGLAFIDLMALLTEGRGGSYRTEADGTLTYLPSGREPVLHVGSRRGVPYHSKTRYRLRGPRPPLPRHFGPDAVDALLAGARPLDLRHDVWPLMAKEIGYGHYHELFHARPGRTTLPWPDFADSYDRLDWYSDDMAALVASAVPDPADRLDFEALDHPLDGVSFDTPEAFQEHLRDHIARDVARRENPEFSADLGAFLALLSVYGHLPRLVASGRLTARSVADDLDGWWHGFFSFLASGPPGFRLRQLLALSRAGVVRFVGAEIRIGTDEATGTFTATSPTVPGRPVHAGALIEAYLPRPSLARTEDPLLRGLYRDGALAEEVVADATHTHRSGLLAVSPADGHVVDPSLRGPHPRRIALGAPTNSRAVAAFARPRTDAPVFRQNDAVARALLRTLSALPGSPSPSPSPTSPPATRPAMSQTASAIAHTPRSPGPPDPAEPADGPPGRPWAGVR</sequence>
<feature type="compositionally biased region" description="Pro residues" evidence="1">
    <location>
        <begin position="701"/>
        <end position="717"/>
    </location>
</feature>
<dbReference type="AlphaFoldDB" id="A0AA40VEX6"/>
<feature type="domain" description="FAD-dependent urate hydroxylase HpyO/Asp monooxygenase CreE-like FAD/NAD(P)-binding" evidence="2">
    <location>
        <begin position="11"/>
        <end position="223"/>
    </location>
</feature>
<reference evidence="3 4" key="1">
    <citation type="submission" date="2020-08" db="EMBL/GenBank/DDBJ databases">
        <title>Genomic Encyclopedia of Type Strains, Phase III (KMG-III): the genomes of soil and plant-associated and newly described type strains.</title>
        <authorList>
            <person name="Whitman W."/>
        </authorList>
    </citation>
    <scope>NUCLEOTIDE SEQUENCE [LARGE SCALE GENOMIC DNA]</scope>
    <source>
        <strain evidence="3 4">CECT 3271</strain>
    </source>
</reference>
<dbReference type="InterPro" id="IPR052189">
    <property type="entry name" value="L-asp_N-monooxygenase_NS-form"/>
</dbReference>
<protein>
    <recommendedName>
        <fullName evidence="2">FAD-dependent urate hydroxylase HpyO/Asp monooxygenase CreE-like FAD/NAD(P)-binding domain-containing protein</fullName>
    </recommendedName>
</protein>
<evidence type="ECO:0000313" key="3">
    <source>
        <dbReference type="EMBL" id="MBA8941958.1"/>
    </source>
</evidence>
<comment type="caution">
    <text evidence="3">The sequence shown here is derived from an EMBL/GenBank/DDBJ whole genome shotgun (WGS) entry which is preliminary data.</text>
</comment>
<dbReference type="Proteomes" id="UP000530412">
    <property type="component" value="Unassembled WGS sequence"/>
</dbReference>
<feature type="compositionally biased region" description="Pro residues" evidence="1">
    <location>
        <begin position="671"/>
        <end position="684"/>
    </location>
</feature>
<feature type="region of interest" description="Disordered" evidence="1">
    <location>
        <begin position="98"/>
        <end position="143"/>
    </location>
</feature>
<name>A0AA40VEX6_9ACTN</name>
<dbReference type="InterPro" id="IPR038732">
    <property type="entry name" value="HpyO/CreE_NAD-binding"/>
</dbReference>
<feature type="region of interest" description="Disordered" evidence="1">
    <location>
        <begin position="666"/>
        <end position="723"/>
    </location>
</feature>
<dbReference type="SUPFAM" id="SSF51905">
    <property type="entry name" value="FAD/NAD(P)-binding domain"/>
    <property type="match status" value="1"/>
</dbReference>
<evidence type="ECO:0000259" key="2">
    <source>
        <dbReference type="Pfam" id="PF13454"/>
    </source>
</evidence>
<dbReference type="Pfam" id="PF13454">
    <property type="entry name" value="NAD_binding_9"/>
    <property type="match status" value="1"/>
</dbReference>
<dbReference type="RefSeq" id="WP_142191904.1">
    <property type="nucleotide sequence ID" value="NZ_BMSU01000021.1"/>
</dbReference>
<feature type="compositionally biased region" description="Basic and acidic residues" evidence="1">
    <location>
        <begin position="98"/>
        <end position="107"/>
    </location>
</feature>
<dbReference type="InterPro" id="IPR036188">
    <property type="entry name" value="FAD/NAD-bd_sf"/>
</dbReference>